<dbReference type="InterPro" id="IPR029061">
    <property type="entry name" value="THDP-binding"/>
</dbReference>
<dbReference type="AlphaFoldDB" id="A0A316D344"/>
<dbReference type="RefSeq" id="WP_109691108.1">
    <property type="nucleotide sequence ID" value="NZ_QGGL01000023.1"/>
</dbReference>
<dbReference type="EMBL" id="QGGL01000023">
    <property type="protein sequence ID" value="PWK05408.1"/>
    <property type="molecule type" value="Genomic_DNA"/>
</dbReference>
<evidence type="ECO:0000256" key="2">
    <source>
        <dbReference type="ARBA" id="ARBA00011870"/>
    </source>
</evidence>
<keyword evidence="5 10" id="KW-0560">Oxidoreductase</keyword>
<dbReference type="PANTHER" id="PTHR43380:SF1">
    <property type="entry name" value="2-OXOISOVALERATE DEHYDROGENASE SUBUNIT ALPHA, MITOCHONDRIAL"/>
    <property type="match status" value="1"/>
</dbReference>
<dbReference type="Gene3D" id="3.40.50.970">
    <property type="match status" value="1"/>
</dbReference>
<dbReference type="NCBIfam" id="TIGR03181">
    <property type="entry name" value="PDH_E1_alph_x"/>
    <property type="match status" value="1"/>
</dbReference>
<evidence type="ECO:0000256" key="6">
    <source>
        <dbReference type="ARBA" id="ARBA00023052"/>
    </source>
</evidence>
<evidence type="ECO:0000313" key="14">
    <source>
        <dbReference type="Proteomes" id="UP000245634"/>
    </source>
</evidence>
<gene>
    <name evidence="13" type="ORF">C7459_12333</name>
</gene>
<dbReference type="SUPFAM" id="SSF52518">
    <property type="entry name" value="Thiamin diphosphate-binding fold (THDP-binding)"/>
    <property type="match status" value="1"/>
</dbReference>
<evidence type="ECO:0000256" key="7">
    <source>
        <dbReference type="ARBA" id="ARBA00023317"/>
    </source>
</evidence>
<dbReference type="GO" id="GO:0004739">
    <property type="term" value="F:pyruvate dehydrogenase (acetyl-transferring) activity"/>
    <property type="evidence" value="ECO:0007669"/>
    <property type="project" value="UniProtKB-UniRule"/>
</dbReference>
<keyword evidence="6 10" id="KW-0786">Thiamine pyrophosphate</keyword>
<proteinExistence type="predicted"/>
<evidence type="ECO:0000256" key="4">
    <source>
        <dbReference type="ARBA" id="ARBA00014159"/>
    </source>
</evidence>
<keyword evidence="7 10" id="KW-0670">Pyruvate</keyword>
<dbReference type="InterPro" id="IPR017596">
    <property type="entry name" value="PdhA/BkdA"/>
</dbReference>
<dbReference type="InterPro" id="IPR050771">
    <property type="entry name" value="Alpha-ketoacid_DH_E1_comp"/>
</dbReference>
<feature type="compositionally biased region" description="Basic and acidic residues" evidence="11">
    <location>
        <begin position="1"/>
        <end position="19"/>
    </location>
</feature>
<evidence type="ECO:0000256" key="10">
    <source>
        <dbReference type="RuleBase" id="RU366007"/>
    </source>
</evidence>
<evidence type="ECO:0000256" key="8">
    <source>
        <dbReference type="ARBA" id="ARBA00025211"/>
    </source>
</evidence>
<keyword evidence="14" id="KW-1185">Reference proteome</keyword>
<feature type="domain" description="Dehydrogenase E1 component" evidence="12">
    <location>
        <begin position="57"/>
        <end position="341"/>
    </location>
</feature>
<comment type="subunit">
    <text evidence="2 10">Heterodimer of an alpha and a beta chain.</text>
</comment>
<evidence type="ECO:0000256" key="5">
    <source>
        <dbReference type="ARBA" id="ARBA00023002"/>
    </source>
</evidence>
<feature type="compositionally biased region" description="Low complexity" evidence="11">
    <location>
        <begin position="26"/>
        <end position="43"/>
    </location>
</feature>
<sequence length="378" mass="41414">MKQVEDHDLTKPVHERERNVTSARDGASSASAKEAATTGESAGNLVSPSDEQLLEMYRSMILVRHFDRRAVHLQRTGRLGTYAPLEGQEAAQVGCGFALDKRDWLFPTYREHGVSMVHGLPMSTVFLYWNGRPEGCIPPAGVNIFPIAVPIATQLPHAVGAAWASKLKGEDVISVGFLGDGATSEGDFHEAMNFAGVFKLPVIIFCQNNGYAISVPLSKQTAAENLASKAAGYGVEGVRIDGNDITAVYEAVKKAADKARRGDGPTFIEAVTYRFGSHTTADDHTRYRAGQEVDEWKSKDPIERLKKDLLARGLWSEEQDEAAWAEADAQVQVAIDEMQAVPPVDHNRLFDYAYAELPQHLVEQRDEMRSLYGNGGAK</sequence>
<evidence type="ECO:0000256" key="1">
    <source>
        <dbReference type="ARBA" id="ARBA00001964"/>
    </source>
</evidence>
<dbReference type="Pfam" id="PF00676">
    <property type="entry name" value="E1_dh"/>
    <property type="match status" value="1"/>
</dbReference>
<protein>
    <recommendedName>
        <fullName evidence="4 10">Pyruvate dehydrogenase E1 component subunit alpha</fullName>
        <ecNumber evidence="3 10">1.2.4.1</ecNumber>
    </recommendedName>
</protein>
<dbReference type="EC" id="1.2.4.1" evidence="3 10"/>
<evidence type="ECO:0000313" key="13">
    <source>
        <dbReference type="EMBL" id="PWK05408.1"/>
    </source>
</evidence>
<dbReference type="OrthoDB" id="9766715at2"/>
<evidence type="ECO:0000259" key="12">
    <source>
        <dbReference type="Pfam" id="PF00676"/>
    </source>
</evidence>
<comment type="function">
    <text evidence="8 10">The pyruvate dehydrogenase complex catalyzes the overall conversion of pyruvate to acetyl-CoA and CO(2). It contains multiple copies of three enzymatic components: pyruvate dehydrogenase (E1), dihydrolipoamide acetyltransferase (E2) and lipoamide dehydrogenase (E3).</text>
</comment>
<evidence type="ECO:0000256" key="9">
    <source>
        <dbReference type="ARBA" id="ARBA00051231"/>
    </source>
</evidence>
<dbReference type="InterPro" id="IPR001017">
    <property type="entry name" value="DH_E1"/>
</dbReference>
<comment type="catalytic activity">
    <reaction evidence="9 10">
        <text>N(6)-[(R)-lipoyl]-L-lysyl-[protein] + pyruvate + H(+) = N(6)-[(R)-S(8)-acetyldihydrolipoyl]-L-lysyl-[protein] + CO2</text>
        <dbReference type="Rhea" id="RHEA:19189"/>
        <dbReference type="Rhea" id="RHEA-COMP:10474"/>
        <dbReference type="Rhea" id="RHEA-COMP:10478"/>
        <dbReference type="ChEBI" id="CHEBI:15361"/>
        <dbReference type="ChEBI" id="CHEBI:15378"/>
        <dbReference type="ChEBI" id="CHEBI:16526"/>
        <dbReference type="ChEBI" id="CHEBI:83099"/>
        <dbReference type="ChEBI" id="CHEBI:83111"/>
        <dbReference type="EC" id="1.2.4.1"/>
    </reaction>
</comment>
<feature type="region of interest" description="Disordered" evidence="11">
    <location>
        <begin position="1"/>
        <end position="47"/>
    </location>
</feature>
<comment type="cofactor">
    <cofactor evidence="1 10">
        <name>thiamine diphosphate</name>
        <dbReference type="ChEBI" id="CHEBI:58937"/>
    </cofactor>
</comment>
<dbReference type="CDD" id="cd02000">
    <property type="entry name" value="TPP_E1_PDC_ADC_BCADC"/>
    <property type="match status" value="1"/>
</dbReference>
<dbReference type="PANTHER" id="PTHR43380">
    <property type="entry name" value="2-OXOISOVALERATE DEHYDROGENASE SUBUNIT ALPHA, MITOCHONDRIAL"/>
    <property type="match status" value="1"/>
</dbReference>
<comment type="caution">
    <text evidence="13">The sequence shown here is derived from an EMBL/GenBank/DDBJ whole genome shotgun (WGS) entry which is preliminary data.</text>
</comment>
<evidence type="ECO:0000256" key="11">
    <source>
        <dbReference type="SAM" id="MobiDB-lite"/>
    </source>
</evidence>
<dbReference type="GO" id="GO:0009083">
    <property type="term" value="P:branched-chain amino acid catabolic process"/>
    <property type="evidence" value="ECO:0007669"/>
    <property type="project" value="TreeGrafter"/>
</dbReference>
<organism evidence="13 14">
    <name type="scientific">Tumebacillus permanentifrigoris</name>
    <dbReference type="NCBI Taxonomy" id="378543"/>
    <lineage>
        <taxon>Bacteria</taxon>
        <taxon>Bacillati</taxon>
        <taxon>Bacillota</taxon>
        <taxon>Bacilli</taxon>
        <taxon>Bacillales</taxon>
        <taxon>Alicyclobacillaceae</taxon>
        <taxon>Tumebacillus</taxon>
    </lineage>
</organism>
<name>A0A316D344_9BACL</name>
<reference evidence="13 14" key="1">
    <citation type="submission" date="2018-05" db="EMBL/GenBank/DDBJ databases">
        <title>Genomic Encyclopedia of Type Strains, Phase IV (KMG-IV): sequencing the most valuable type-strain genomes for metagenomic binning, comparative biology and taxonomic classification.</title>
        <authorList>
            <person name="Goeker M."/>
        </authorList>
    </citation>
    <scope>NUCLEOTIDE SEQUENCE [LARGE SCALE GENOMIC DNA]</scope>
    <source>
        <strain evidence="13 14">DSM 18773</strain>
    </source>
</reference>
<dbReference type="Proteomes" id="UP000245634">
    <property type="component" value="Unassembled WGS sequence"/>
</dbReference>
<accession>A0A316D344</accession>
<evidence type="ECO:0000256" key="3">
    <source>
        <dbReference type="ARBA" id="ARBA00012281"/>
    </source>
</evidence>